<accession>A0A4Y8KYY4</accession>
<protein>
    <submittedName>
        <fullName evidence="1">Peptide chain release factor 1</fullName>
    </submittedName>
</protein>
<dbReference type="Proteomes" id="UP000297861">
    <property type="component" value="Unassembled WGS sequence"/>
</dbReference>
<dbReference type="AlphaFoldDB" id="A0A4Y8KYY4"/>
<sequence>MENQQEISVQLDELIEKGRKVESLIICRTDAVLGLKNYSISDSDAYNTWLANCKRFLSLYYPDELALELFNDERRSQIPSRHSLLISKLESIKSFPQMKPTIPIEDFQKSTTIITNVNQSQTQSQTQSQQIAIQLFLEAIKDELTGKQTKELKQIIEDHKDEPEKIKPKLLEKLESFGIGVLSGIVGNILTNPQILSGFMG</sequence>
<dbReference type="OrthoDB" id="1376671at2"/>
<reference evidence="1 2" key="1">
    <citation type="submission" date="2019-03" db="EMBL/GenBank/DDBJ databases">
        <title>San Antonio Military Medical Center submission to MRSN (WRAIR), pending publication.</title>
        <authorList>
            <person name="Blyth D.M."/>
            <person name="Mccarthy S.L."/>
            <person name="Schall S.E."/>
            <person name="Stam J.A."/>
            <person name="Ong A.C."/>
            <person name="Mcgann P.T."/>
        </authorList>
    </citation>
    <scope>NUCLEOTIDE SEQUENCE [LARGE SCALE GENOMIC DNA]</scope>
    <source>
        <strain evidence="1 2">MRSN571793</strain>
    </source>
</reference>
<proteinExistence type="predicted"/>
<dbReference type="RefSeq" id="WP_134436678.1">
    <property type="nucleotide sequence ID" value="NZ_JAWZLG010000074.1"/>
</dbReference>
<dbReference type="EMBL" id="SOML01000007">
    <property type="protein sequence ID" value="TFD95659.1"/>
    <property type="molecule type" value="Genomic_DNA"/>
</dbReference>
<keyword evidence="2" id="KW-1185">Reference proteome</keyword>
<evidence type="ECO:0000313" key="2">
    <source>
        <dbReference type="Proteomes" id="UP000297861"/>
    </source>
</evidence>
<evidence type="ECO:0000313" key="1">
    <source>
        <dbReference type="EMBL" id="TFD95659.1"/>
    </source>
</evidence>
<organism evidence="1 2">
    <name type="scientific">Dysgonomonas capnocytophagoides</name>
    <dbReference type="NCBI Taxonomy" id="45254"/>
    <lineage>
        <taxon>Bacteria</taxon>
        <taxon>Pseudomonadati</taxon>
        <taxon>Bacteroidota</taxon>
        <taxon>Bacteroidia</taxon>
        <taxon>Bacteroidales</taxon>
        <taxon>Dysgonomonadaceae</taxon>
        <taxon>Dysgonomonas</taxon>
    </lineage>
</organism>
<comment type="caution">
    <text evidence="1">The sequence shown here is derived from an EMBL/GenBank/DDBJ whole genome shotgun (WGS) entry which is preliminary data.</text>
</comment>
<name>A0A4Y8KYY4_9BACT</name>
<gene>
    <name evidence="1" type="ORF">E2605_12555</name>
</gene>